<keyword evidence="1" id="KW-0812">Transmembrane</keyword>
<organism evidence="2 3">
    <name type="scientific">Ceratodon purpureus</name>
    <name type="common">Fire moss</name>
    <name type="synonym">Dicranum purpureum</name>
    <dbReference type="NCBI Taxonomy" id="3225"/>
    <lineage>
        <taxon>Eukaryota</taxon>
        <taxon>Viridiplantae</taxon>
        <taxon>Streptophyta</taxon>
        <taxon>Embryophyta</taxon>
        <taxon>Bryophyta</taxon>
        <taxon>Bryophytina</taxon>
        <taxon>Bryopsida</taxon>
        <taxon>Dicranidae</taxon>
        <taxon>Pseudoditrichales</taxon>
        <taxon>Ditrichaceae</taxon>
        <taxon>Ceratodon</taxon>
    </lineage>
</organism>
<gene>
    <name evidence="2" type="ORF">KC19_VG024700</name>
</gene>
<comment type="caution">
    <text evidence="2">The sequence shown here is derived from an EMBL/GenBank/DDBJ whole genome shotgun (WGS) entry which is preliminary data.</text>
</comment>
<dbReference type="EMBL" id="CM026426">
    <property type="protein sequence ID" value="KAG0571587.1"/>
    <property type="molecule type" value="Genomic_DNA"/>
</dbReference>
<evidence type="ECO:0000313" key="3">
    <source>
        <dbReference type="Proteomes" id="UP000822688"/>
    </source>
</evidence>
<accession>A0A8T0HLA6</accession>
<keyword evidence="1" id="KW-1133">Transmembrane helix</keyword>
<sequence>MFSISDQFVSLLYPMCSACISVCFSILILSISLFAFVMPCSVFTIYSPTSTITLAMSLWPVRAVLLCLELQFTVLMSNVEVRDEDRTCGRQMLLLLSLSLGTHPR</sequence>
<dbReference type="AlphaFoldDB" id="A0A8T0HLA6"/>
<name>A0A8T0HLA6_CERPU</name>
<reference evidence="2" key="1">
    <citation type="submission" date="2020-06" db="EMBL/GenBank/DDBJ databases">
        <title>WGS assembly of Ceratodon purpureus strain R40.</title>
        <authorList>
            <person name="Carey S.B."/>
            <person name="Jenkins J."/>
            <person name="Shu S."/>
            <person name="Lovell J.T."/>
            <person name="Sreedasyam A."/>
            <person name="Maumus F."/>
            <person name="Tiley G.P."/>
            <person name="Fernandez-Pozo N."/>
            <person name="Barry K."/>
            <person name="Chen C."/>
            <person name="Wang M."/>
            <person name="Lipzen A."/>
            <person name="Daum C."/>
            <person name="Saski C.A."/>
            <person name="Payton A.C."/>
            <person name="Mcbreen J.C."/>
            <person name="Conrad R.E."/>
            <person name="Kollar L.M."/>
            <person name="Olsson S."/>
            <person name="Huttunen S."/>
            <person name="Landis J.B."/>
            <person name="Wickett N.J."/>
            <person name="Johnson M.G."/>
            <person name="Rensing S.A."/>
            <person name="Grimwood J."/>
            <person name="Schmutz J."/>
            <person name="Mcdaniel S.F."/>
        </authorList>
    </citation>
    <scope>NUCLEOTIDE SEQUENCE</scope>
    <source>
        <strain evidence="2">R40</strain>
    </source>
</reference>
<feature type="transmembrane region" description="Helical" evidence="1">
    <location>
        <begin position="12"/>
        <end position="37"/>
    </location>
</feature>
<proteinExistence type="predicted"/>
<evidence type="ECO:0000256" key="1">
    <source>
        <dbReference type="SAM" id="Phobius"/>
    </source>
</evidence>
<dbReference type="Proteomes" id="UP000822688">
    <property type="component" value="Chromosome V"/>
</dbReference>
<keyword evidence="3" id="KW-1185">Reference proteome</keyword>
<evidence type="ECO:0000313" key="2">
    <source>
        <dbReference type="EMBL" id="KAG0571587.1"/>
    </source>
</evidence>
<keyword evidence="1" id="KW-0472">Membrane</keyword>
<protein>
    <submittedName>
        <fullName evidence="2">Uncharacterized protein</fullName>
    </submittedName>
</protein>